<keyword evidence="1" id="KW-0812">Transmembrane</keyword>
<feature type="transmembrane region" description="Helical" evidence="1">
    <location>
        <begin position="392"/>
        <end position="411"/>
    </location>
</feature>
<reference evidence="2 3" key="1">
    <citation type="submission" date="2016-03" db="EMBL/GenBank/DDBJ databases">
        <title>Trachymyrmex septentrionalis WGS genome.</title>
        <authorList>
            <person name="Nygaard S."/>
            <person name="Hu H."/>
            <person name="Boomsma J."/>
            <person name="Zhang G."/>
        </authorList>
    </citation>
    <scope>NUCLEOTIDE SEQUENCE [LARGE SCALE GENOMIC DNA]</scope>
    <source>
        <strain evidence="2">Tsep2-gDNA-1</strain>
        <tissue evidence="2">Whole body</tissue>
    </source>
</reference>
<evidence type="ECO:0000256" key="1">
    <source>
        <dbReference type="SAM" id="Phobius"/>
    </source>
</evidence>
<evidence type="ECO:0000313" key="2">
    <source>
        <dbReference type="EMBL" id="KYN42740.1"/>
    </source>
</evidence>
<keyword evidence="1" id="KW-1133">Transmembrane helix</keyword>
<feature type="transmembrane region" description="Helical" evidence="1">
    <location>
        <begin position="33"/>
        <end position="54"/>
    </location>
</feature>
<feature type="transmembrane region" description="Helical" evidence="1">
    <location>
        <begin position="6"/>
        <end position="24"/>
    </location>
</feature>
<sequence>MITNVQQAIYPLLLICSVFGMGIYSPKKFYLNILYNLTVWTSYGYLYYYVITIFKAEMWLQSISNIIYIWIGVLTSIIIIIMSVHRDKKFRLFMKRLTAIDDTLEELGTSKRYQKLHTCAKKVLIGWLVCSYSLNIFESTWWIHVIENHWCIIIPYIINHFHHVNMLMDLLFMTLLWCASEMEKIIHQLTDYFQYDIHDEFFIFGFGIIRCPFDHRRVYLSFFYILIVWSVYVYVFYYVINIFSLKSIFNDILKDSIIIINMLVTIISVINTFRKSKAKKTKDMIHKLTNLICFTKAREEIVQFVLQISLRPLKFSGLGLFYFGYNFVHKTAISPLLVVLCSCGFGVFEYPQNQPRFCLTIFYVLMSWLSYAYIAFKMAIFLRKNELTYTTIHYTNMIFAILYMLSNFYYYKKFKSCLDELNIVSNTIEKLGTSKNYAKLRIQTTWLITGWIILVSLIDIYDYVWYREHIPRSYSIMAICAPIGNHPTHINTLYDFMYMMLLRYIGFQFEHVNKYIQKLAEQKKVGYAWTNSTLPLTHRHIAGTKTLSKQNIWILM</sequence>
<keyword evidence="1" id="KW-0472">Membrane</keyword>
<evidence type="ECO:0000313" key="3">
    <source>
        <dbReference type="Proteomes" id="UP000078541"/>
    </source>
</evidence>
<proteinExistence type="predicted"/>
<keyword evidence="3" id="KW-1185">Reference proteome</keyword>
<dbReference type="Proteomes" id="UP000078541">
    <property type="component" value="Unassembled WGS sequence"/>
</dbReference>
<gene>
    <name evidence="2" type="ORF">ALC56_02542</name>
</gene>
<organism evidence="2 3">
    <name type="scientific">Trachymyrmex septentrionalis</name>
    <dbReference type="NCBI Taxonomy" id="34720"/>
    <lineage>
        <taxon>Eukaryota</taxon>
        <taxon>Metazoa</taxon>
        <taxon>Ecdysozoa</taxon>
        <taxon>Arthropoda</taxon>
        <taxon>Hexapoda</taxon>
        <taxon>Insecta</taxon>
        <taxon>Pterygota</taxon>
        <taxon>Neoptera</taxon>
        <taxon>Endopterygota</taxon>
        <taxon>Hymenoptera</taxon>
        <taxon>Apocrita</taxon>
        <taxon>Aculeata</taxon>
        <taxon>Formicoidea</taxon>
        <taxon>Formicidae</taxon>
        <taxon>Myrmicinae</taxon>
        <taxon>Trachymyrmex</taxon>
    </lineage>
</organism>
<accession>A0A195FQ76</accession>
<feature type="transmembrane region" description="Helical" evidence="1">
    <location>
        <begin position="218"/>
        <end position="240"/>
    </location>
</feature>
<evidence type="ECO:0008006" key="4">
    <source>
        <dbReference type="Google" id="ProtNLM"/>
    </source>
</evidence>
<feature type="transmembrane region" description="Helical" evidence="1">
    <location>
        <begin position="445"/>
        <end position="466"/>
    </location>
</feature>
<feature type="transmembrane region" description="Helical" evidence="1">
    <location>
        <begin position="66"/>
        <end position="85"/>
    </location>
</feature>
<protein>
    <recommendedName>
        <fullName evidence="4">Gustatory receptor</fullName>
    </recommendedName>
</protein>
<feature type="transmembrane region" description="Helical" evidence="1">
    <location>
        <begin position="252"/>
        <end position="273"/>
    </location>
</feature>
<name>A0A195FQ76_9HYME</name>
<feature type="transmembrane region" description="Helical" evidence="1">
    <location>
        <begin position="357"/>
        <end position="380"/>
    </location>
</feature>
<dbReference type="EMBL" id="KQ981305">
    <property type="protein sequence ID" value="KYN42740.1"/>
    <property type="molecule type" value="Genomic_DNA"/>
</dbReference>
<dbReference type="STRING" id="34720.A0A195FQ76"/>
<dbReference type="AlphaFoldDB" id="A0A195FQ76"/>